<sequence>MGNRHRLPQPMHFGCSNFWSSTSSSPSPSSLLSSVACELGAHSVNCASCTNPTPANATAIVFPFFTPPNCPPWAAHHITMSALLPARTCLRAATNTTTTTGTFTLPIRSFSVTPSQLYNQNRPSGGPIPSPTGQAPHIPPYPLGPRLYYKQSNTGLYGHATIRYGNNVSEKNEIKTRRTWRPNVHRKRLFSLSLRTWVQTRLTTRVLRTIDKVGGLDEYLLGIKSNRIKELGPWGWRLRWRIMQTRAVKQRFAAERKQLGLVDGVLEKQVREENKRYKMEQKQIQFYTKKKLGVTGSEASTGQHVLPDGRVVDEAGREAYIKETDAILADTGSEQILELGEVEVAKDEGFMKEKPAPKKAPKKAKV</sequence>
<organism evidence="4 5">
    <name type="scientific">Podospora pseudocomata</name>
    <dbReference type="NCBI Taxonomy" id="2093779"/>
    <lineage>
        <taxon>Eukaryota</taxon>
        <taxon>Fungi</taxon>
        <taxon>Dikarya</taxon>
        <taxon>Ascomycota</taxon>
        <taxon>Pezizomycotina</taxon>
        <taxon>Sordariomycetes</taxon>
        <taxon>Sordariomycetidae</taxon>
        <taxon>Sordariales</taxon>
        <taxon>Podosporaceae</taxon>
        <taxon>Podospora</taxon>
    </lineage>
</organism>
<reference evidence="4 5" key="1">
    <citation type="journal article" date="2023" name="bioRxiv">
        <title>High-quality genome assemblies of four members of thePodospora anserinaspecies complex.</title>
        <authorList>
            <person name="Ament-Velasquez S.L."/>
            <person name="Vogan A.A."/>
            <person name="Wallerman O."/>
            <person name="Hartmann F."/>
            <person name="Gautier V."/>
            <person name="Silar P."/>
            <person name="Giraud T."/>
            <person name="Johannesson H."/>
        </authorList>
    </citation>
    <scope>NUCLEOTIDE SEQUENCE [LARGE SCALE GENOMIC DNA]</scope>
    <source>
        <strain evidence="4 5">CBS 415.72m</strain>
    </source>
</reference>
<evidence type="ECO:0000256" key="1">
    <source>
        <dbReference type="ARBA" id="ARBA00008760"/>
    </source>
</evidence>
<proteinExistence type="inferred from homology"/>
<accession>A0ABR0GL36</accession>
<protein>
    <recommendedName>
        <fullName evidence="6">Mitochondrial LSU ribosomal protein L24</fullName>
    </recommendedName>
</protein>
<comment type="similarity">
    <text evidence="1">Belongs to the bacterial ribosomal protein bL28 family.</text>
</comment>
<dbReference type="InterPro" id="IPR034704">
    <property type="entry name" value="Ribosomal_bL28/bL31-like_sf"/>
</dbReference>
<evidence type="ECO:0000256" key="2">
    <source>
        <dbReference type="ARBA" id="ARBA00022980"/>
    </source>
</evidence>
<dbReference type="Gene3D" id="2.30.170.40">
    <property type="entry name" value="Ribosomal protein L28/L24"/>
    <property type="match status" value="1"/>
</dbReference>
<evidence type="ECO:0000313" key="5">
    <source>
        <dbReference type="Proteomes" id="UP001323405"/>
    </source>
</evidence>
<evidence type="ECO:0000313" key="4">
    <source>
        <dbReference type="EMBL" id="KAK4656378.1"/>
    </source>
</evidence>
<dbReference type="PANTHER" id="PTHR13528">
    <property type="entry name" value="39S RIBOSOMAL PROTEIN L28, MITOCHONDRIAL"/>
    <property type="match status" value="1"/>
</dbReference>
<comment type="caution">
    <text evidence="4">The sequence shown here is derived from an EMBL/GenBank/DDBJ whole genome shotgun (WGS) entry which is preliminary data.</text>
</comment>
<evidence type="ECO:0000256" key="3">
    <source>
        <dbReference type="ARBA" id="ARBA00023274"/>
    </source>
</evidence>
<keyword evidence="5" id="KW-1185">Reference proteome</keyword>
<keyword evidence="2" id="KW-0689">Ribosomal protein</keyword>
<evidence type="ECO:0008006" key="6">
    <source>
        <dbReference type="Google" id="ProtNLM"/>
    </source>
</evidence>
<dbReference type="InterPro" id="IPR037147">
    <property type="entry name" value="Ribosomal_bL28_sf"/>
</dbReference>
<dbReference type="InterPro" id="IPR026569">
    <property type="entry name" value="Ribosomal_bL28"/>
</dbReference>
<keyword evidence="3" id="KW-0687">Ribonucleoprotein</keyword>
<dbReference type="PANTHER" id="PTHR13528:SF2">
    <property type="entry name" value="LARGE RIBOSOMAL SUBUNIT PROTEIN BL28M"/>
    <property type="match status" value="1"/>
</dbReference>
<dbReference type="SUPFAM" id="SSF143800">
    <property type="entry name" value="L28p-like"/>
    <property type="match status" value="1"/>
</dbReference>
<dbReference type="RefSeq" id="XP_062745353.1">
    <property type="nucleotide sequence ID" value="XM_062889428.1"/>
</dbReference>
<dbReference type="GeneID" id="87909335"/>
<dbReference type="Pfam" id="PF00830">
    <property type="entry name" value="Ribosomal_L28"/>
    <property type="match status" value="1"/>
</dbReference>
<name>A0ABR0GL36_9PEZI</name>
<dbReference type="Proteomes" id="UP001323405">
    <property type="component" value="Unassembled WGS sequence"/>
</dbReference>
<dbReference type="EMBL" id="JAFFHA010000005">
    <property type="protein sequence ID" value="KAK4656378.1"/>
    <property type="molecule type" value="Genomic_DNA"/>
</dbReference>
<gene>
    <name evidence="4" type="ORF">QC762_311310</name>
</gene>